<evidence type="ECO:0000256" key="1">
    <source>
        <dbReference type="ARBA" id="ARBA00022737"/>
    </source>
</evidence>
<accession>A0ABT2ZAW5</accession>
<keyword evidence="1" id="KW-0677">Repeat</keyword>
<evidence type="ECO:0000313" key="5">
    <source>
        <dbReference type="EMBL" id="MCV2868254.1"/>
    </source>
</evidence>
<dbReference type="SMART" id="SM00382">
    <property type="entry name" value="AAA"/>
    <property type="match status" value="2"/>
</dbReference>
<dbReference type="CDD" id="cd03221">
    <property type="entry name" value="ABCF_EF-3"/>
    <property type="match status" value="1"/>
</dbReference>
<evidence type="ECO:0000256" key="2">
    <source>
        <dbReference type="ARBA" id="ARBA00022741"/>
    </source>
</evidence>
<dbReference type="RefSeq" id="WP_263733871.1">
    <property type="nucleotide sequence ID" value="NZ_JAOWKY010000001.1"/>
</dbReference>
<dbReference type="SUPFAM" id="SSF52540">
    <property type="entry name" value="P-loop containing nucleoside triphosphate hydrolases"/>
    <property type="match status" value="2"/>
</dbReference>
<comment type="caution">
    <text evidence="5">The sequence shown here is derived from an EMBL/GenBank/DDBJ whole genome shotgun (WGS) entry which is preliminary data.</text>
</comment>
<keyword evidence="3 5" id="KW-0067">ATP-binding</keyword>
<reference evidence="5 6" key="1">
    <citation type="submission" date="2022-10" db="EMBL/GenBank/DDBJ databases">
        <title>Defluviimonas sp. nov., isolated from ocean surface water.</title>
        <authorList>
            <person name="He W."/>
            <person name="Wang L."/>
            <person name="Zhang D.-F."/>
        </authorList>
    </citation>
    <scope>NUCLEOTIDE SEQUENCE [LARGE SCALE GENOMIC DNA]</scope>
    <source>
        <strain evidence="5 6">WL0002</strain>
    </source>
</reference>
<dbReference type="GO" id="GO:0005524">
    <property type="term" value="F:ATP binding"/>
    <property type="evidence" value="ECO:0007669"/>
    <property type="project" value="UniProtKB-KW"/>
</dbReference>
<keyword evidence="2" id="KW-0547">Nucleotide-binding</keyword>
<gene>
    <name evidence="5" type="ORF">OEW28_06385</name>
</gene>
<keyword evidence="6" id="KW-1185">Reference proteome</keyword>
<feature type="domain" description="ABC transporter" evidence="4">
    <location>
        <begin position="297"/>
        <end position="504"/>
    </location>
</feature>
<dbReference type="PANTHER" id="PTHR19211:SF14">
    <property type="entry name" value="ATP-BINDING CASSETTE SUB-FAMILY F MEMBER 1"/>
    <property type="match status" value="1"/>
</dbReference>
<feature type="domain" description="ABC transporter" evidence="4">
    <location>
        <begin position="1"/>
        <end position="222"/>
    </location>
</feature>
<dbReference type="EMBL" id="JAOWKY010000001">
    <property type="protein sequence ID" value="MCV2868254.1"/>
    <property type="molecule type" value="Genomic_DNA"/>
</dbReference>
<organism evidence="5 6">
    <name type="scientific">Albidovulum marisflavi</name>
    <dbReference type="NCBI Taxonomy" id="2984159"/>
    <lineage>
        <taxon>Bacteria</taxon>
        <taxon>Pseudomonadati</taxon>
        <taxon>Pseudomonadota</taxon>
        <taxon>Alphaproteobacteria</taxon>
        <taxon>Rhodobacterales</taxon>
        <taxon>Paracoccaceae</taxon>
        <taxon>Albidovulum</taxon>
    </lineage>
</organism>
<sequence length="506" mass="54652">MSLLSVSDLALTLAEPLFSDLDFTIHPGDRVGLVAANGRGKSSLLRVLAGFSEPTHGRVVLARDAKVALVEQDPPASLRFLPLREAVLLGLPEESRDYEGWRVDIALDDLLVPHDLRDRPMEALSGGWQRSALLARAAVAEPDIYLLDEPTNHLDLSRIGVLTRWLGALPRAVAVLTVSHDRAFLDASTTHTLFLRQSRSRIFALPYSPARAALDAADAADARVFDNQMKEAQQLRRQAAKLKNIGINSGSDLLTVKTRQLTDRADKIEAGARPGHRDRSAGAIRLEGSASHARALLTFEDAQILAPDGRLLFRTGPKWIVPGDRVVLLGQNGAGKSRMMATVRAALGGADGAIRAAASARVGIADQDLGQIDPDRSPHSQLSERFDLGDQALRGALAGAGIAIDRQTAPARRLSGGQRARLAMLILRLEQPNLYLLDEPTNHLDIEGQEALEAEIATDAAAALIISHDRAFVRAVGTRFWRIAGRQLVEVESPEGFFREAEEGGG</sequence>
<protein>
    <submittedName>
        <fullName evidence="5">ATP-binding cassette domain-containing protein</fullName>
    </submittedName>
</protein>
<name>A0ABT2ZAW5_9RHOB</name>
<dbReference type="InterPro" id="IPR003439">
    <property type="entry name" value="ABC_transporter-like_ATP-bd"/>
</dbReference>
<evidence type="ECO:0000313" key="6">
    <source>
        <dbReference type="Proteomes" id="UP001652542"/>
    </source>
</evidence>
<evidence type="ECO:0000259" key="4">
    <source>
        <dbReference type="PROSITE" id="PS50893"/>
    </source>
</evidence>
<proteinExistence type="predicted"/>
<dbReference type="InterPro" id="IPR003593">
    <property type="entry name" value="AAA+_ATPase"/>
</dbReference>
<dbReference type="PANTHER" id="PTHR19211">
    <property type="entry name" value="ATP-BINDING TRANSPORT PROTEIN-RELATED"/>
    <property type="match status" value="1"/>
</dbReference>
<dbReference type="Proteomes" id="UP001652542">
    <property type="component" value="Unassembled WGS sequence"/>
</dbReference>
<dbReference type="InterPro" id="IPR027417">
    <property type="entry name" value="P-loop_NTPase"/>
</dbReference>
<dbReference type="Gene3D" id="3.40.50.300">
    <property type="entry name" value="P-loop containing nucleotide triphosphate hydrolases"/>
    <property type="match status" value="2"/>
</dbReference>
<evidence type="ECO:0000256" key="3">
    <source>
        <dbReference type="ARBA" id="ARBA00022840"/>
    </source>
</evidence>
<dbReference type="InterPro" id="IPR050611">
    <property type="entry name" value="ABCF"/>
</dbReference>
<dbReference type="Pfam" id="PF00005">
    <property type="entry name" value="ABC_tran"/>
    <property type="match status" value="2"/>
</dbReference>
<dbReference type="PROSITE" id="PS50893">
    <property type="entry name" value="ABC_TRANSPORTER_2"/>
    <property type="match status" value="2"/>
</dbReference>